<dbReference type="STRING" id="282301.A0A267GUM5"/>
<feature type="non-terminal residue" evidence="3">
    <location>
        <position position="1"/>
    </location>
</feature>
<name>A0A267GUM5_9PLAT</name>
<dbReference type="GO" id="GO:0098837">
    <property type="term" value="C:postsynaptic recycling endosome"/>
    <property type="evidence" value="ECO:0007669"/>
    <property type="project" value="TreeGrafter"/>
</dbReference>
<keyword evidence="4" id="KW-1185">Reference proteome</keyword>
<feature type="compositionally biased region" description="Basic and acidic residues" evidence="2">
    <location>
        <begin position="335"/>
        <end position="350"/>
    </location>
</feature>
<evidence type="ECO:0008006" key="5">
    <source>
        <dbReference type="Google" id="ProtNLM"/>
    </source>
</evidence>
<feature type="region of interest" description="Disordered" evidence="2">
    <location>
        <begin position="394"/>
        <end position="448"/>
    </location>
</feature>
<dbReference type="AlphaFoldDB" id="A0A267GUM5"/>
<gene>
    <name evidence="3" type="ORF">BOX15_Mlig024038g1</name>
</gene>
<sequence>ALSDADFQSLQQQLVDAKSALYQSREDGLKLKQELLDQRARSADLERDAARAADLLARSRRARELEQLMADNEKLRVKVQNAEDDFKLQYATLMTEYSSVLSENERLQSQLETYKAASRRVAPADGAADSVDVADAGDTADSAADAAEPALQRSEDYLDQKVAILQAEVTKLCEEKSALQLQLSASEEERTALQAAKKELLNQIGEFQLATDELRRANQQAEAAAETERASNGAALAKMAEATERRLERQRREADLALGELERRLRAEAAEAERDLQDRLAEAEARLVAEEERRQQQLAKAAAEAKARAAEAAERASAEAEELRAAQQSLSAELETARSDAEAARSEVSELRQQLQDSQQDVRLAERKVELHVRDLRKQLAAEKRRCARLQEKLRDSLAGQQPDDQGLLNRASQASPDDKASNLSWNSGSCLDAGGGSGGAPESEQDQRDLRDLIDRLTRLQAHNSQLRDQVELLETANSAMAEDLLQKSSLIDRYLQTGRPAPASQTASPAHATNRGGGNSSGLSGSAATAASQLSARFSAKLSELTKPQQASDYRDMNKNLRDMLEELLMRNIHLEEAVQHLAKELQEAKSAAPTA</sequence>
<reference evidence="3 4" key="1">
    <citation type="submission" date="2017-06" db="EMBL/GenBank/DDBJ databases">
        <title>A platform for efficient transgenesis in Macrostomum lignano, a flatworm model organism for stem cell research.</title>
        <authorList>
            <person name="Berezikov E."/>
        </authorList>
    </citation>
    <scope>NUCLEOTIDE SEQUENCE [LARGE SCALE GENOMIC DNA]</scope>
    <source>
        <strain evidence="3">DV1</strain>
        <tissue evidence="3">Whole organism</tissue>
    </source>
</reference>
<keyword evidence="1" id="KW-0175">Coiled coil</keyword>
<dbReference type="GO" id="GO:0098998">
    <property type="term" value="C:extrinsic component of postsynaptic early endosome membrane"/>
    <property type="evidence" value="ECO:0007669"/>
    <property type="project" value="TreeGrafter"/>
</dbReference>
<feature type="region of interest" description="Disordered" evidence="2">
    <location>
        <begin position="501"/>
        <end position="530"/>
    </location>
</feature>
<evidence type="ECO:0000256" key="1">
    <source>
        <dbReference type="SAM" id="Coils"/>
    </source>
</evidence>
<evidence type="ECO:0000313" key="4">
    <source>
        <dbReference type="Proteomes" id="UP000215902"/>
    </source>
</evidence>
<dbReference type="Proteomes" id="UP000215902">
    <property type="component" value="Unassembled WGS sequence"/>
</dbReference>
<dbReference type="PANTHER" id="PTHR18978:SF1">
    <property type="entry name" value="GRIP1-ASSOCIATED PROTEIN 1"/>
    <property type="match status" value="1"/>
</dbReference>
<feature type="region of interest" description="Disordered" evidence="2">
    <location>
        <begin position="322"/>
        <end position="360"/>
    </location>
</feature>
<dbReference type="GO" id="GO:0099158">
    <property type="term" value="P:regulation of recycling endosome localization within postsynapse"/>
    <property type="evidence" value="ECO:0007669"/>
    <property type="project" value="TreeGrafter"/>
</dbReference>
<proteinExistence type="predicted"/>
<evidence type="ECO:0000313" key="3">
    <source>
        <dbReference type="EMBL" id="PAA89733.1"/>
    </source>
</evidence>
<feature type="compositionally biased region" description="Basic and acidic residues" evidence="2">
    <location>
        <begin position="241"/>
        <end position="250"/>
    </location>
</feature>
<dbReference type="GO" id="GO:1905244">
    <property type="term" value="P:regulation of modification of synaptic structure"/>
    <property type="evidence" value="ECO:0007669"/>
    <property type="project" value="TreeGrafter"/>
</dbReference>
<feature type="region of interest" description="Disordered" evidence="2">
    <location>
        <begin position="218"/>
        <end position="250"/>
    </location>
</feature>
<dbReference type="GO" id="GO:0098978">
    <property type="term" value="C:glutamatergic synapse"/>
    <property type="evidence" value="ECO:0007669"/>
    <property type="project" value="TreeGrafter"/>
</dbReference>
<feature type="compositionally biased region" description="Polar residues" evidence="2">
    <location>
        <begin position="351"/>
        <end position="360"/>
    </location>
</feature>
<evidence type="ECO:0000256" key="2">
    <source>
        <dbReference type="SAM" id="MobiDB-lite"/>
    </source>
</evidence>
<feature type="coiled-coil region" evidence="1">
    <location>
        <begin position="553"/>
        <end position="594"/>
    </location>
</feature>
<dbReference type="InterPro" id="IPR026204">
    <property type="entry name" value="GRIPAP1"/>
</dbReference>
<feature type="coiled-coil region" evidence="1">
    <location>
        <begin position="65"/>
        <end position="117"/>
    </location>
</feature>
<feature type="compositionally biased region" description="Polar residues" evidence="2">
    <location>
        <begin position="411"/>
        <end position="427"/>
    </location>
</feature>
<organism evidence="3 4">
    <name type="scientific">Macrostomum lignano</name>
    <dbReference type="NCBI Taxonomy" id="282301"/>
    <lineage>
        <taxon>Eukaryota</taxon>
        <taxon>Metazoa</taxon>
        <taxon>Spiralia</taxon>
        <taxon>Lophotrochozoa</taxon>
        <taxon>Platyhelminthes</taxon>
        <taxon>Rhabditophora</taxon>
        <taxon>Macrostomorpha</taxon>
        <taxon>Macrostomida</taxon>
        <taxon>Macrostomidae</taxon>
        <taxon>Macrostomum</taxon>
    </lineage>
</organism>
<dbReference type="GO" id="GO:0098887">
    <property type="term" value="P:neurotransmitter receptor transport, endosome to postsynaptic membrane"/>
    <property type="evidence" value="ECO:0007669"/>
    <property type="project" value="TreeGrafter"/>
</dbReference>
<dbReference type="OrthoDB" id="6269447at2759"/>
<feature type="coiled-coil region" evidence="1">
    <location>
        <begin position="451"/>
        <end position="485"/>
    </location>
</feature>
<protein>
    <recommendedName>
        <fullName evidence="5">GRIP domain-containing protein</fullName>
    </recommendedName>
</protein>
<dbReference type="GO" id="GO:0099152">
    <property type="term" value="P:regulation of neurotransmitter receptor transport, endosome to postsynaptic membrane"/>
    <property type="evidence" value="ECO:0007669"/>
    <property type="project" value="TreeGrafter"/>
</dbReference>
<accession>A0A267GUM5</accession>
<dbReference type="EMBL" id="NIVC01000140">
    <property type="protein sequence ID" value="PAA89733.1"/>
    <property type="molecule type" value="Genomic_DNA"/>
</dbReference>
<dbReference type="PANTHER" id="PTHR18978">
    <property type="entry name" value="GRIP-1 ASSOCIATED PROTEIN 1"/>
    <property type="match status" value="1"/>
</dbReference>
<comment type="caution">
    <text evidence="3">The sequence shown here is derived from an EMBL/GenBank/DDBJ whole genome shotgun (WGS) entry which is preliminary data.</text>
</comment>